<dbReference type="SUPFAM" id="SSF54506">
    <property type="entry name" value="Diaminopimelate epimerase-like"/>
    <property type="match status" value="1"/>
</dbReference>
<dbReference type="Gene3D" id="3.10.310.10">
    <property type="entry name" value="Diaminopimelate Epimerase, Chain A, domain 1"/>
    <property type="match status" value="2"/>
</dbReference>
<name>A0A6N6N6Q9_9BACT</name>
<protein>
    <submittedName>
        <fullName evidence="4">PhzF family phenazine biosynthesis protein</fullName>
    </submittedName>
</protein>
<comment type="caution">
    <text evidence="4">The sequence shown here is derived from an EMBL/GenBank/DDBJ whole genome shotgun (WGS) entry which is preliminary data.</text>
</comment>
<dbReference type="AlphaFoldDB" id="A0A6N6N6Q9"/>
<feature type="active site" evidence="3">
    <location>
        <position position="46"/>
    </location>
</feature>
<reference evidence="4 5" key="1">
    <citation type="journal article" date="2017" name="Int. J. Syst. Evol. Microbiol.">
        <title>Desulfovibrio senegalensis sp. nov., a mesophilic sulfate reducer isolated from marine sediment.</title>
        <authorList>
            <person name="Thioye A."/>
            <person name="Gam Z.B.A."/>
            <person name="Mbengue M."/>
            <person name="Cayol J.L."/>
            <person name="Joseph-Bartoli M."/>
            <person name="Toure-Kane C."/>
            <person name="Labat M."/>
        </authorList>
    </citation>
    <scope>NUCLEOTIDE SEQUENCE [LARGE SCALE GENOMIC DNA]</scope>
    <source>
        <strain evidence="4 5">DSM 101509</strain>
    </source>
</reference>
<accession>A0A6N6N6Q9</accession>
<dbReference type="PANTHER" id="PTHR13774">
    <property type="entry name" value="PHENAZINE BIOSYNTHESIS PROTEIN"/>
    <property type="match status" value="1"/>
</dbReference>
<dbReference type="RefSeq" id="WP_151149789.1">
    <property type="nucleotide sequence ID" value="NZ_WAIE01000001.1"/>
</dbReference>
<evidence type="ECO:0000256" key="1">
    <source>
        <dbReference type="ARBA" id="ARBA00008270"/>
    </source>
</evidence>
<keyword evidence="2" id="KW-0413">Isomerase</keyword>
<gene>
    <name evidence="4" type="ORF">F8A88_03955</name>
</gene>
<dbReference type="NCBIfam" id="TIGR00654">
    <property type="entry name" value="PhzF_family"/>
    <property type="match status" value="1"/>
</dbReference>
<comment type="similarity">
    <text evidence="1">Belongs to the PhzF family.</text>
</comment>
<organism evidence="4 5">
    <name type="scientific">Pseudodesulfovibrio senegalensis</name>
    <dbReference type="NCBI Taxonomy" id="1721087"/>
    <lineage>
        <taxon>Bacteria</taxon>
        <taxon>Pseudomonadati</taxon>
        <taxon>Thermodesulfobacteriota</taxon>
        <taxon>Desulfovibrionia</taxon>
        <taxon>Desulfovibrionales</taxon>
        <taxon>Desulfovibrionaceae</taxon>
    </lineage>
</organism>
<dbReference type="GO" id="GO:0005737">
    <property type="term" value="C:cytoplasm"/>
    <property type="evidence" value="ECO:0007669"/>
    <property type="project" value="TreeGrafter"/>
</dbReference>
<dbReference type="Proteomes" id="UP000438699">
    <property type="component" value="Unassembled WGS sequence"/>
</dbReference>
<sequence length="261" mass="29094">MKLDIFQVDAFAERVFHGNPAAVVPLYEWLSDDLMQNIARENNLSETAFFVRKGEYFELRWFTPEFEIDLCGHATMASAHVLCAHMGYEDPAVVFVTKSGRLFVDRDEDGMYSMDIPAWPVKEIQVTERVTKALGARPEALYANRRDMMALYASEQDVRGLKPDAQLVSQLDGVCLICTAPGEDHDFVSRVFSPGASIFEDPVTGSAHCGLVPFWAERLGRDSLYAHQASERGGDIRCENAGDRIKIAGRAVTYMTGSITL</sequence>
<keyword evidence="5" id="KW-1185">Reference proteome</keyword>
<evidence type="ECO:0000313" key="5">
    <source>
        <dbReference type="Proteomes" id="UP000438699"/>
    </source>
</evidence>
<evidence type="ECO:0000256" key="2">
    <source>
        <dbReference type="ARBA" id="ARBA00023235"/>
    </source>
</evidence>
<dbReference type="InterPro" id="IPR003719">
    <property type="entry name" value="Phenazine_PhzF-like"/>
</dbReference>
<dbReference type="OrthoDB" id="9788221at2"/>
<dbReference type="GO" id="GO:0016853">
    <property type="term" value="F:isomerase activity"/>
    <property type="evidence" value="ECO:0007669"/>
    <property type="project" value="UniProtKB-KW"/>
</dbReference>
<dbReference type="EMBL" id="WAIE01000001">
    <property type="protein sequence ID" value="KAB1443418.1"/>
    <property type="molecule type" value="Genomic_DNA"/>
</dbReference>
<proteinExistence type="inferred from homology"/>
<dbReference type="PANTHER" id="PTHR13774:SF17">
    <property type="entry name" value="PHENAZINE BIOSYNTHESIS-LIKE DOMAIN-CONTAINING PROTEIN"/>
    <property type="match status" value="1"/>
</dbReference>
<evidence type="ECO:0000256" key="3">
    <source>
        <dbReference type="PIRSR" id="PIRSR016184-1"/>
    </source>
</evidence>
<dbReference type="Pfam" id="PF02567">
    <property type="entry name" value="PhzC-PhzF"/>
    <property type="match status" value="1"/>
</dbReference>
<evidence type="ECO:0000313" key="4">
    <source>
        <dbReference type="EMBL" id="KAB1443418.1"/>
    </source>
</evidence>
<dbReference type="PIRSF" id="PIRSF016184">
    <property type="entry name" value="PhzC_PhzF"/>
    <property type="match status" value="1"/>
</dbReference>